<gene>
    <name evidence="7" type="primary">hybE</name>
    <name evidence="7" type="ORF">HLH29_06210</name>
</gene>
<dbReference type="InterPro" id="IPR050526">
    <property type="entry name" value="Rubredoxin_ET"/>
</dbReference>
<dbReference type="PRINTS" id="PR00163">
    <property type="entry name" value="RUBREDOXIN"/>
</dbReference>
<dbReference type="Proteomes" id="UP000525623">
    <property type="component" value="Unassembled WGS sequence"/>
</dbReference>
<organism evidence="7 8">
    <name type="scientific">Gluconacetobacter tumulicola</name>
    <dbReference type="NCBI Taxonomy" id="1017177"/>
    <lineage>
        <taxon>Bacteria</taxon>
        <taxon>Pseudomonadati</taxon>
        <taxon>Pseudomonadota</taxon>
        <taxon>Alphaproteobacteria</taxon>
        <taxon>Acetobacterales</taxon>
        <taxon>Acetobacteraceae</taxon>
        <taxon>Gluconacetobacter</taxon>
    </lineage>
</organism>
<evidence type="ECO:0000259" key="6">
    <source>
        <dbReference type="PROSITE" id="PS50903"/>
    </source>
</evidence>
<feature type="domain" description="Rubredoxin-like" evidence="6">
    <location>
        <begin position="22"/>
        <end position="73"/>
    </location>
</feature>
<dbReference type="InterPro" id="IPR024935">
    <property type="entry name" value="Rubredoxin_dom"/>
</dbReference>
<comment type="cofactor">
    <cofactor evidence="1">
        <name>Fe(3+)</name>
        <dbReference type="ChEBI" id="CHEBI:29034"/>
    </cofactor>
</comment>
<name>A0A7W4JCP5_9PROT</name>
<proteinExistence type="predicted"/>
<dbReference type="Pfam" id="PF00301">
    <property type="entry name" value="Rubredoxin"/>
    <property type="match status" value="1"/>
</dbReference>
<dbReference type="NCBIfam" id="TIGR03993">
    <property type="entry name" value="hydrog_HybE"/>
    <property type="match status" value="1"/>
</dbReference>
<keyword evidence="5" id="KW-0408">Iron</keyword>
<evidence type="ECO:0000256" key="1">
    <source>
        <dbReference type="ARBA" id="ARBA00001965"/>
    </source>
</evidence>
<evidence type="ECO:0000256" key="5">
    <source>
        <dbReference type="ARBA" id="ARBA00023004"/>
    </source>
</evidence>
<keyword evidence="3" id="KW-0479">Metal-binding</keyword>
<dbReference type="RefSeq" id="WP_182965086.1">
    <property type="nucleotide sequence ID" value="NZ_BAABGC010000066.1"/>
</dbReference>
<protein>
    <submittedName>
        <fullName evidence="7">[NiFe]-hydrogenase assembly chaperone HybE</fullName>
    </submittedName>
</protein>
<dbReference type="Gene3D" id="3.30.1460.40">
    <property type="entry name" value="[NiFe]-hydrogenase assembly chaperone, HybE"/>
    <property type="match status" value="1"/>
</dbReference>
<dbReference type="InterPro" id="IPR038530">
    <property type="entry name" value="NiFe-hyd_HybE_sf"/>
</dbReference>
<evidence type="ECO:0000256" key="2">
    <source>
        <dbReference type="ARBA" id="ARBA00022448"/>
    </source>
</evidence>
<dbReference type="Pfam" id="PF11939">
    <property type="entry name" value="NiFe-hyd_HybE"/>
    <property type="match status" value="1"/>
</dbReference>
<accession>A0A7W4JCP5</accession>
<dbReference type="PROSITE" id="PS50903">
    <property type="entry name" value="RUBREDOXIN_LIKE"/>
    <property type="match status" value="1"/>
</dbReference>
<keyword evidence="2" id="KW-0813">Transport</keyword>
<dbReference type="CDD" id="cd00730">
    <property type="entry name" value="rubredoxin"/>
    <property type="match status" value="1"/>
</dbReference>
<comment type="caution">
    <text evidence="7">The sequence shown here is derived from an EMBL/GenBank/DDBJ whole genome shotgun (WGS) entry which is preliminary data.</text>
</comment>
<evidence type="ECO:0000256" key="4">
    <source>
        <dbReference type="ARBA" id="ARBA00022982"/>
    </source>
</evidence>
<dbReference type="InterPro" id="IPR023994">
    <property type="entry name" value="NiFe-hyd_HybE"/>
</dbReference>
<reference evidence="7 8" key="1">
    <citation type="submission" date="2020-04" db="EMBL/GenBank/DDBJ databases">
        <title>Description of novel Gluconacetobacter.</title>
        <authorList>
            <person name="Sombolestani A."/>
        </authorList>
    </citation>
    <scope>NUCLEOTIDE SEQUENCE [LARGE SCALE GENOMIC DNA]</scope>
    <source>
        <strain evidence="7 8">LMG 27725</strain>
    </source>
</reference>
<dbReference type="GO" id="GO:0009055">
    <property type="term" value="F:electron transfer activity"/>
    <property type="evidence" value="ECO:0007669"/>
    <property type="project" value="TreeGrafter"/>
</dbReference>
<dbReference type="SUPFAM" id="SSF57802">
    <property type="entry name" value="Rubredoxin-like"/>
    <property type="match status" value="1"/>
</dbReference>
<evidence type="ECO:0000313" key="8">
    <source>
        <dbReference type="Proteomes" id="UP000525623"/>
    </source>
</evidence>
<sequence>MNGAFHGFEGSYLGDAARLAPDAVMECKICWSVYDPAQGCETWQVPPGTPFAALPDHWRCPTCDGARDQFMVVHGAAASGPVRPVAAPATPPPEAGPTPAALLAARLEEAFREIHVGKMRGIPLLNEALGVRAVGFRAYDGQLLGVLVTPWFMNLILAPGAEDDWSSSASGDKELIVFPSGTYEFTAVNRTVQAQGVDLPPYKACALFSPMFEFSTMLQAVETAEATLRGLLDPTLHPDYVAPPPVAPAAAMGRRGLLFGTPQEASPSGA</sequence>
<dbReference type="PANTHER" id="PTHR47627">
    <property type="entry name" value="RUBREDOXIN"/>
    <property type="match status" value="1"/>
</dbReference>
<dbReference type="AlphaFoldDB" id="A0A7W4JCP5"/>
<dbReference type="GO" id="GO:0043448">
    <property type="term" value="P:alkane catabolic process"/>
    <property type="evidence" value="ECO:0007669"/>
    <property type="project" value="TreeGrafter"/>
</dbReference>
<evidence type="ECO:0000256" key="3">
    <source>
        <dbReference type="ARBA" id="ARBA00022723"/>
    </source>
</evidence>
<dbReference type="EMBL" id="JABEQL010000006">
    <property type="protein sequence ID" value="MBB2178773.1"/>
    <property type="molecule type" value="Genomic_DNA"/>
</dbReference>
<dbReference type="Gene3D" id="2.20.28.10">
    <property type="match status" value="1"/>
</dbReference>
<dbReference type="PANTHER" id="PTHR47627:SF1">
    <property type="entry name" value="RUBREDOXIN-1-RELATED"/>
    <property type="match status" value="1"/>
</dbReference>
<keyword evidence="8" id="KW-1185">Reference proteome</keyword>
<dbReference type="PROSITE" id="PS00202">
    <property type="entry name" value="RUBREDOXIN"/>
    <property type="match status" value="1"/>
</dbReference>
<dbReference type="GO" id="GO:0005506">
    <property type="term" value="F:iron ion binding"/>
    <property type="evidence" value="ECO:0007669"/>
    <property type="project" value="InterPro"/>
</dbReference>
<dbReference type="InterPro" id="IPR018527">
    <property type="entry name" value="Rubredoxin_Fe_BS"/>
</dbReference>
<evidence type="ECO:0000313" key="7">
    <source>
        <dbReference type="EMBL" id="MBB2178773.1"/>
    </source>
</evidence>
<dbReference type="InterPro" id="IPR024934">
    <property type="entry name" value="Rubredoxin-like_dom"/>
</dbReference>
<keyword evidence="4" id="KW-0249">Electron transport</keyword>